<evidence type="ECO:0008006" key="4">
    <source>
        <dbReference type="Google" id="ProtNLM"/>
    </source>
</evidence>
<evidence type="ECO:0000313" key="2">
    <source>
        <dbReference type="EMBL" id="MDJ1137066.1"/>
    </source>
</evidence>
<feature type="region of interest" description="Disordered" evidence="1">
    <location>
        <begin position="59"/>
        <end position="80"/>
    </location>
</feature>
<sequence length="80" mass="8253">MTADEARRVDVALRGIGFPGVVAPVNADDPSGEWGVYDQADPGKRVDITGTALVALADSPVPDAGGRPRRGFVIPPTARA</sequence>
<dbReference type="Proteomes" id="UP001214441">
    <property type="component" value="Unassembled WGS sequence"/>
</dbReference>
<reference evidence="2 3" key="1">
    <citation type="submission" date="2023-05" db="EMBL/GenBank/DDBJ databases">
        <title>Streptantibioticus silvisoli sp. nov., acidotolerant actinomycetes 1 from pine litter.</title>
        <authorList>
            <person name="Swiecimska M."/>
            <person name="Golinska P."/>
            <person name="Sangal V."/>
            <person name="Wachnowicz B."/>
            <person name="Goodfellow M."/>
        </authorList>
    </citation>
    <scope>NUCLEOTIDE SEQUENCE [LARGE SCALE GENOMIC DNA]</scope>
    <source>
        <strain evidence="2 3">DSM 42109</strain>
    </source>
</reference>
<evidence type="ECO:0000313" key="3">
    <source>
        <dbReference type="Proteomes" id="UP001214441"/>
    </source>
</evidence>
<organism evidence="2 3">
    <name type="scientific">Streptomyces iconiensis</name>
    <dbReference type="NCBI Taxonomy" id="1384038"/>
    <lineage>
        <taxon>Bacteria</taxon>
        <taxon>Bacillati</taxon>
        <taxon>Actinomycetota</taxon>
        <taxon>Actinomycetes</taxon>
        <taxon>Kitasatosporales</taxon>
        <taxon>Streptomycetaceae</taxon>
        <taxon>Streptomyces</taxon>
    </lineage>
</organism>
<accession>A0ABT7A8A2</accession>
<proteinExistence type="predicted"/>
<dbReference type="RefSeq" id="WP_274039391.1">
    <property type="nucleotide sequence ID" value="NZ_JANCPR020000050.1"/>
</dbReference>
<dbReference type="EMBL" id="JANCPR020000050">
    <property type="protein sequence ID" value="MDJ1137066.1"/>
    <property type="molecule type" value="Genomic_DNA"/>
</dbReference>
<evidence type="ECO:0000256" key="1">
    <source>
        <dbReference type="SAM" id="MobiDB-lite"/>
    </source>
</evidence>
<keyword evidence="3" id="KW-1185">Reference proteome</keyword>
<gene>
    <name evidence="2" type="ORF">NMN56_035020</name>
</gene>
<protein>
    <recommendedName>
        <fullName evidence="4">PASTA domain-containing protein</fullName>
    </recommendedName>
</protein>
<name>A0ABT7A8A2_9ACTN</name>
<comment type="caution">
    <text evidence="2">The sequence shown here is derived from an EMBL/GenBank/DDBJ whole genome shotgun (WGS) entry which is preliminary data.</text>
</comment>